<evidence type="ECO:0000256" key="3">
    <source>
        <dbReference type="ARBA" id="ARBA00022630"/>
    </source>
</evidence>
<comment type="cofactor">
    <cofactor evidence="1 5">
        <name>FAD</name>
        <dbReference type="ChEBI" id="CHEBI:57692"/>
    </cofactor>
</comment>
<organism evidence="9 10">
    <name type="scientific">Micrococcus lylae</name>
    <dbReference type="NCBI Taxonomy" id="1273"/>
    <lineage>
        <taxon>Bacteria</taxon>
        <taxon>Bacillati</taxon>
        <taxon>Actinomycetota</taxon>
        <taxon>Actinomycetes</taxon>
        <taxon>Micrococcales</taxon>
        <taxon>Micrococcaceae</taxon>
        <taxon>Micrococcus</taxon>
    </lineage>
</organism>
<dbReference type="InterPro" id="IPR009100">
    <property type="entry name" value="AcylCoA_DH/oxidase_NM_dom_sf"/>
</dbReference>
<dbReference type="GO" id="GO:0006635">
    <property type="term" value="P:fatty acid beta-oxidation"/>
    <property type="evidence" value="ECO:0007669"/>
    <property type="project" value="InterPro"/>
</dbReference>
<dbReference type="AlphaFoldDB" id="A0A1R4IJ31"/>
<dbReference type="InterPro" id="IPR009075">
    <property type="entry name" value="AcylCo_DH/oxidase_C"/>
</dbReference>
<proteinExistence type="inferred from homology"/>
<dbReference type="Pfam" id="PF00441">
    <property type="entry name" value="Acyl-CoA_dh_1"/>
    <property type="match status" value="1"/>
</dbReference>
<evidence type="ECO:0000256" key="2">
    <source>
        <dbReference type="ARBA" id="ARBA00009347"/>
    </source>
</evidence>
<dbReference type="Pfam" id="PF02771">
    <property type="entry name" value="Acyl-CoA_dh_N"/>
    <property type="match status" value="1"/>
</dbReference>
<dbReference type="GO" id="GO:0050660">
    <property type="term" value="F:flavin adenine dinucleotide binding"/>
    <property type="evidence" value="ECO:0007669"/>
    <property type="project" value="InterPro"/>
</dbReference>
<evidence type="ECO:0000256" key="1">
    <source>
        <dbReference type="ARBA" id="ARBA00001974"/>
    </source>
</evidence>
<evidence type="ECO:0000256" key="5">
    <source>
        <dbReference type="RuleBase" id="RU362125"/>
    </source>
</evidence>
<evidence type="ECO:0000259" key="6">
    <source>
        <dbReference type="Pfam" id="PF00441"/>
    </source>
</evidence>
<feature type="domain" description="Acyl-CoA oxidase/dehydrogenase middle" evidence="7">
    <location>
        <begin position="141"/>
        <end position="231"/>
    </location>
</feature>
<dbReference type="Gene3D" id="1.10.540.10">
    <property type="entry name" value="Acyl-CoA dehydrogenase/oxidase, N-terminal domain"/>
    <property type="match status" value="1"/>
</dbReference>
<keyword evidence="3 5" id="KW-0285">Flavoprotein</keyword>
<keyword evidence="4 5" id="KW-0274">FAD</keyword>
<dbReference type="GO" id="GO:0016937">
    <property type="term" value="F:short-chain fatty acyl-CoA dehydrogenase activity"/>
    <property type="evidence" value="ECO:0007669"/>
    <property type="project" value="UniProtKB-EC"/>
</dbReference>
<evidence type="ECO:0000313" key="9">
    <source>
        <dbReference type="EMBL" id="SJN19749.1"/>
    </source>
</evidence>
<gene>
    <name evidence="9" type="ORF">FM125_02740</name>
</gene>
<dbReference type="Proteomes" id="UP000196230">
    <property type="component" value="Unassembled WGS sequence"/>
</dbReference>
<sequence length="404" mass="42732">MSLTPELDIDVRTPLDTDFLGAFADATEADRAAAAKARETVTPMLDELAEAWHNAEYPVHLVQQVAAAGLITDGVAVAGMDTLSPLAAGLVTMELSRLDGSLAAACAVQGGLALRSVVALGSEEQKAAYAQRLARGELLGAFALTEPEHGSDSVALETTARKLAGGWVIDGQKKWIGNGAAGGITLVWARDEEGQVRGFIVPQETEGYSAEPIVRKGVLRALHQSLITLDSVKVGDEALLPGANSFADTARVLEATRVNIGWSALGHATALFEGALQYTQARVQFGKPLAAQQTVQERLSQMLEAITSMQLQAAAVARLQAAGQLRGEHASMLKYHNTRAARRVAGIARDLMGGNGLLLEHGMIQHFADLEALHTYEGTETVQSLIMGRRLTGHSAYGWASAKA</sequence>
<keyword evidence="5 9" id="KW-0560">Oxidoreductase</keyword>
<dbReference type="InterPro" id="IPR037069">
    <property type="entry name" value="AcylCoA_DH/ox_N_sf"/>
</dbReference>
<dbReference type="RefSeq" id="WP_087133581.1">
    <property type="nucleotide sequence ID" value="NZ_FUKP01000017.1"/>
</dbReference>
<feature type="domain" description="Acyl-CoA dehydrogenase/oxidase C-terminal" evidence="6">
    <location>
        <begin position="251"/>
        <end position="391"/>
    </location>
</feature>
<dbReference type="EC" id="1.3.8.1" evidence="9"/>
<dbReference type="PANTHER" id="PTHR43188">
    <property type="entry name" value="ACYL-COENZYME A OXIDASE"/>
    <property type="match status" value="1"/>
</dbReference>
<dbReference type="InterPro" id="IPR046373">
    <property type="entry name" value="Acyl-CoA_Oxase/DH_mid-dom_sf"/>
</dbReference>
<evidence type="ECO:0000256" key="4">
    <source>
        <dbReference type="ARBA" id="ARBA00022827"/>
    </source>
</evidence>
<dbReference type="SUPFAM" id="SSF56645">
    <property type="entry name" value="Acyl-CoA dehydrogenase NM domain-like"/>
    <property type="match status" value="1"/>
</dbReference>
<accession>A0A1R4IJ31</accession>
<dbReference type="InterPro" id="IPR006091">
    <property type="entry name" value="Acyl-CoA_Oxase/DH_mid-dom"/>
</dbReference>
<name>A0A1R4IJ31_9MICC</name>
<dbReference type="Pfam" id="PF02770">
    <property type="entry name" value="Acyl-CoA_dh_M"/>
    <property type="match status" value="1"/>
</dbReference>
<feature type="domain" description="Acyl-CoA dehydrogenase/oxidase N-terminal" evidence="8">
    <location>
        <begin position="27"/>
        <end position="137"/>
    </location>
</feature>
<comment type="similarity">
    <text evidence="2 5">Belongs to the acyl-CoA dehydrogenase family.</text>
</comment>
<dbReference type="EMBL" id="FUKP01000017">
    <property type="protein sequence ID" value="SJN19749.1"/>
    <property type="molecule type" value="Genomic_DNA"/>
</dbReference>
<dbReference type="InterPro" id="IPR013786">
    <property type="entry name" value="AcylCoA_DH/ox_N"/>
</dbReference>
<evidence type="ECO:0000313" key="10">
    <source>
        <dbReference type="Proteomes" id="UP000196230"/>
    </source>
</evidence>
<dbReference type="PANTHER" id="PTHR43188:SF1">
    <property type="entry name" value="ACYL-COA DEHYDROGENASE"/>
    <property type="match status" value="1"/>
</dbReference>
<dbReference type="SUPFAM" id="SSF47203">
    <property type="entry name" value="Acyl-CoA dehydrogenase C-terminal domain-like"/>
    <property type="match status" value="1"/>
</dbReference>
<dbReference type="Gene3D" id="1.20.140.10">
    <property type="entry name" value="Butyryl-CoA Dehydrogenase, subunit A, domain 3"/>
    <property type="match status" value="1"/>
</dbReference>
<dbReference type="InterPro" id="IPR045008">
    <property type="entry name" value="ACX4-like"/>
</dbReference>
<evidence type="ECO:0000259" key="8">
    <source>
        <dbReference type="Pfam" id="PF02771"/>
    </source>
</evidence>
<evidence type="ECO:0000259" key="7">
    <source>
        <dbReference type="Pfam" id="PF02770"/>
    </source>
</evidence>
<protein>
    <submittedName>
        <fullName evidence="9">Butyryl-CoA dehydrogenase</fullName>
        <ecNumber evidence="9">1.3.8.1</ecNumber>
    </submittedName>
</protein>
<reference evidence="9 10" key="1">
    <citation type="submission" date="2017-02" db="EMBL/GenBank/DDBJ databases">
        <authorList>
            <person name="Peterson S.W."/>
        </authorList>
    </citation>
    <scope>NUCLEOTIDE SEQUENCE [LARGE SCALE GENOMIC DNA]</scope>
    <source>
        <strain evidence="9 10">2B3F</strain>
    </source>
</reference>
<dbReference type="InterPro" id="IPR036250">
    <property type="entry name" value="AcylCo_DH-like_C"/>
</dbReference>
<dbReference type="Gene3D" id="2.40.110.10">
    <property type="entry name" value="Butyryl-CoA Dehydrogenase, subunit A, domain 2"/>
    <property type="match status" value="1"/>
</dbReference>